<organism evidence="8 9">
    <name type="scientific">Shouchella lehensis G1</name>
    <dbReference type="NCBI Taxonomy" id="1246626"/>
    <lineage>
        <taxon>Bacteria</taxon>
        <taxon>Bacillati</taxon>
        <taxon>Bacillota</taxon>
        <taxon>Bacilli</taxon>
        <taxon>Bacillales</taxon>
        <taxon>Bacillaceae</taxon>
        <taxon>Shouchella</taxon>
    </lineage>
</organism>
<feature type="domain" description="Flagellar basal-body/hook protein C-terminal" evidence="6">
    <location>
        <begin position="211"/>
        <end position="256"/>
    </location>
</feature>
<comment type="subcellular location">
    <subcellularLocation>
        <location evidence="1 4">Bacterial flagellum basal body</location>
    </subcellularLocation>
</comment>
<dbReference type="Pfam" id="PF06429">
    <property type="entry name" value="Flg_bbr_C"/>
    <property type="match status" value="1"/>
</dbReference>
<feature type="domain" description="Flagellar basal body rod protein N-terminal" evidence="5">
    <location>
        <begin position="5"/>
        <end position="35"/>
    </location>
</feature>
<keyword evidence="9" id="KW-1185">Reference proteome</keyword>
<dbReference type="GO" id="GO:0030694">
    <property type="term" value="C:bacterial-type flagellum basal body, rod"/>
    <property type="evidence" value="ECO:0007669"/>
    <property type="project" value="InterPro"/>
</dbReference>
<evidence type="ECO:0000313" key="9">
    <source>
        <dbReference type="Proteomes" id="UP000027142"/>
    </source>
</evidence>
<evidence type="ECO:0000259" key="7">
    <source>
        <dbReference type="Pfam" id="PF22692"/>
    </source>
</evidence>
<dbReference type="SUPFAM" id="SSF117143">
    <property type="entry name" value="Flagellar hook protein flgE"/>
    <property type="match status" value="1"/>
</dbReference>
<protein>
    <submittedName>
        <fullName evidence="8">Flagellar basal body rod protein</fullName>
    </submittedName>
</protein>
<keyword evidence="3 4" id="KW-0975">Bacterial flagellum</keyword>
<dbReference type="InterPro" id="IPR010930">
    <property type="entry name" value="Flg_bb/hook_C_dom"/>
</dbReference>
<dbReference type="PATRIC" id="fig|1246626.3.peg.2246"/>
<dbReference type="RefSeq" id="WP_038480734.1">
    <property type="nucleotide sequence ID" value="NZ_CP003923.1"/>
</dbReference>
<dbReference type="PROSITE" id="PS00588">
    <property type="entry name" value="FLAGELLA_BB_ROD"/>
    <property type="match status" value="1"/>
</dbReference>
<proteinExistence type="inferred from homology"/>
<evidence type="ECO:0000256" key="1">
    <source>
        <dbReference type="ARBA" id="ARBA00004117"/>
    </source>
</evidence>
<dbReference type="InterPro" id="IPR001444">
    <property type="entry name" value="Flag_bb_rod_N"/>
</dbReference>
<keyword evidence="8" id="KW-0282">Flagellum</keyword>
<dbReference type="OrthoDB" id="9804559at2"/>
<dbReference type="NCBIfam" id="TIGR03506">
    <property type="entry name" value="FlgEFG_subfam"/>
    <property type="match status" value="2"/>
</dbReference>
<dbReference type="GO" id="GO:0009424">
    <property type="term" value="C:bacterial-type flagellum hook"/>
    <property type="evidence" value="ECO:0007669"/>
    <property type="project" value="TreeGrafter"/>
</dbReference>
<dbReference type="EMBL" id="CP003923">
    <property type="protein sequence ID" value="AIC94826.1"/>
    <property type="molecule type" value="Genomic_DNA"/>
</dbReference>
<dbReference type="InterPro" id="IPR020013">
    <property type="entry name" value="Flagellar_FlgE/F/G"/>
</dbReference>
<dbReference type="HOGENOM" id="CLU_013687_0_1_9"/>
<name>A0A060LUB9_9BACI</name>
<evidence type="ECO:0000256" key="4">
    <source>
        <dbReference type="RuleBase" id="RU362116"/>
    </source>
</evidence>
<dbReference type="Pfam" id="PF22692">
    <property type="entry name" value="LlgE_F_G_D1"/>
    <property type="match status" value="1"/>
</dbReference>
<dbReference type="Proteomes" id="UP000027142">
    <property type="component" value="Chromosome"/>
</dbReference>
<gene>
    <name evidence="8" type="ORF">BleG1_2248</name>
</gene>
<dbReference type="STRING" id="1246626.BleG1_2248"/>
<dbReference type="InterPro" id="IPR037925">
    <property type="entry name" value="FlgE/F/G-like"/>
</dbReference>
<dbReference type="NCBIfam" id="NF009278">
    <property type="entry name" value="PRK12636.1"/>
    <property type="match status" value="1"/>
</dbReference>
<dbReference type="PANTHER" id="PTHR30435:SF1">
    <property type="entry name" value="FLAGELLAR HOOK PROTEIN FLGE"/>
    <property type="match status" value="1"/>
</dbReference>
<dbReference type="InterPro" id="IPR012836">
    <property type="entry name" value="FlgF"/>
</dbReference>
<comment type="similarity">
    <text evidence="2 4">Belongs to the flagella basal body rod proteins family.</text>
</comment>
<dbReference type="PANTHER" id="PTHR30435">
    <property type="entry name" value="FLAGELLAR PROTEIN"/>
    <property type="match status" value="1"/>
</dbReference>
<accession>A0A060LUB9</accession>
<evidence type="ECO:0000259" key="5">
    <source>
        <dbReference type="Pfam" id="PF00460"/>
    </source>
</evidence>
<dbReference type="GO" id="GO:0071978">
    <property type="term" value="P:bacterial-type flagellum-dependent swarming motility"/>
    <property type="evidence" value="ECO:0007669"/>
    <property type="project" value="TreeGrafter"/>
</dbReference>
<dbReference type="GO" id="GO:0005829">
    <property type="term" value="C:cytosol"/>
    <property type="evidence" value="ECO:0007669"/>
    <property type="project" value="TreeGrafter"/>
</dbReference>
<sequence>MIRSMYSGISGMKGFQTKLDVIGNNIANVNTHGFKKGRVMFQDLMSQQMQSALAPGANQGGVNPQQVGTGSTVGAIDTVHGEGPAQYTGRSLDLMMNGAGFFAVQSNGETYYTRAGNFYIDSNNNIVNSSGAYLLNQAGEPIEVPEDATEVTIDSEGTINFVGSDAPGTTLQVATFANPDGLTKVGGNLFSATAASGAPNITDTNGAGEVQSGFLEMSNVDLTDEFTEMIVAQRGFQANSRVITTSDEILQEIVNLKR</sequence>
<keyword evidence="8" id="KW-0969">Cilium</keyword>
<feature type="domain" description="Flagellar hook protein FlgE/F/G-like D1" evidence="7">
    <location>
        <begin position="96"/>
        <end position="160"/>
    </location>
</feature>
<evidence type="ECO:0000259" key="6">
    <source>
        <dbReference type="Pfam" id="PF06429"/>
    </source>
</evidence>
<evidence type="ECO:0000256" key="2">
    <source>
        <dbReference type="ARBA" id="ARBA00009677"/>
    </source>
</evidence>
<reference evidence="8 9" key="1">
    <citation type="journal article" date="2014" name="Gene">
        <title>A comparative genomic analysis of the alkalitolerant soil bacterium Bacillus lehensis G1.</title>
        <authorList>
            <person name="Noor Y.M."/>
            <person name="Samsulrizal N.H."/>
            <person name="Jema'on N.A."/>
            <person name="Low K.O."/>
            <person name="Ramli A.N."/>
            <person name="Alias N.I."/>
            <person name="Damis S.I."/>
            <person name="Fuzi S.F."/>
            <person name="Isa M.N."/>
            <person name="Murad A.M."/>
            <person name="Raih M.F."/>
            <person name="Bakar F.D."/>
            <person name="Najimudin N."/>
            <person name="Mahadi N.M."/>
            <person name="Illias R.M."/>
        </authorList>
    </citation>
    <scope>NUCLEOTIDE SEQUENCE [LARGE SCALE GENOMIC DNA]</scope>
    <source>
        <strain evidence="8 9">G1</strain>
    </source>
</reference>
<dbReference type="InterPro" id="IPR019776">
    <property type="entry name" value="Flagellar_basal_body_rod_CS"/>
</dbReference>
<dbReference type="AlphaFoldDB" id="A0A060LUB9"/>
<evidence type="ECO:0000256" key="3">
    <source>
        <dbReference type="ARBA" id="ARBA00023143"/>
    </source>
</evidence>
<evidence type="ECO:0000313" key="8">
    <source>
        <dbReference type="EMBL" id="AIC94826.1"/>
    </source>
</evidence>
<keyword evidence="8" id="KW-0966">Cell projection</keyword>
<dbReference type="InterPro" id="IPR053967">
    <property type="entry name" value="LlgE_F_G-like_D1"/>
</dbReference>
<dbReference type="Pfam" id="PF00460">
    <property type="entry name" value="Flg_bb_rod"/>
    <property type="match status" value="1"/>
</dbReference>
<dbReference type="KEGG" id="ble:BleG1_2248"/>
<dbReference type="NCBIfam" id="TIGR02490">
    <property type="entry name" value="flgF"/>
    <property type="match status" value="1"/>
</dbReference>
<dbReference type="eggNOG" id="COG4786">
    <property type="taxonomic scope" value="Bacteria"/>
</dbReference>